<evidence type="ECO:0000313" key="3">
    <source>
        <dbReference type="Proteomes" id="UP000823775"/>
    </source>
</evidence>
<dbReference type="Proteomes" id="UP000823775">
    <property type="component" value="Unassembled WGS sequence"/>
</dbReference>
<protein>
    <submittedName>
        <fullName evidence="2">Uncharacterized protein</fullName>
    </submittedName>
</protein>
<reference evidence="2 3" key="1">
    <citation type="journal article" date="2021" name="BMC Genomics">
        <title>Datura genome reveals duplications of psychoactive alkaloid biosynthetic genes and high mutation rate following tissue culture.</title>
        <authorList>
            <person name="Rajewski A."/>
            <person name="Carter-House D."/>
            <person name="Stajich J."/>
            <person name="Litt A."/>
        </authorList>
    </citation>
    <scope>NUCLEOTIDE SEQUENCE [LARGE SCALE GENOMIC DNA]</scope>
    <source>
        <strain evidence="2">AR-01</strain>
    </source>
</reference>
<gene>
    <name evidence="2" type="ORF">HAX54_042921</name>
</gene>
<dbReference type="EMBL" id="JACEIK010006367">
    <property type="protein sequence ID" value="MCE2055588.1"/>
    <property type="molecule type" value="Genomic_DNA"/>
</dbReference>
<comment type="caution">
    <text evidence="2">The sequence shown here is derived from an EMBL/GenBank/DDBJ whole genome shotgun (WGS) entry which is preliminary data.</text>
</comment>
<name>A0ABS8W2I9_DATST</name>
<feature type="compositionally biased region" description="Polar residues" evidence="1">
    <location>
        <begin position="61"/>
        <end position="71"/>
    </location>
</feature>
<evidence type="ECO:0000313" key="2">
    <source>
        <dbReference type="EMBL" id="MCE2055588.1"/>
    </source>
</evidence>
<evidence type="ECO:0000256" key="1">
    <source>
        <dbReference type="SAM" id="MobiDB-lite"/>
    </source>
</evidence>
<organism evidence="2 3">
    <name type="scientific">Datura stramonium</name>
    <name type="common">Jimsonweed</name>
    <name type="synonym">Common thornapple</name>
    <dbReference type="NCBI Taxonomy" id="4076"/>
    <lineage>
        <taxon>Eukaryota</taxon>
        <taxon>Viridiplantae</taxon>
        <taxon>Streptophyta</taxon>
        <taxon>Embryophyta</taxon>
        <taxon>Tracheophyta</taxon>
        <taxon>Spermatophyta</taxon>
        <taxon>Magnoliopsida</taxon>
        <taxon>eudicotyledons</taxon>
        <taxon>Gunneridae</taxon>
        <taxon>Pentapetalae</taxon>
        <taxon>asterids</taxon>
        <taxon>lamiids</taxon>
        <taxon>Solanales</taxon>
        <taxon>Solanaceae</taxon>
        <taxon>Solanoideae</taxon>
        <taxon>Datureae</taxon>
        <taxon>Datura</taxon>
    </lineage>
</organism>
<feature type="region of interest" description="Disordered" evidence="1">
    <location>
        <begin position="1"/>
        <end position="74"/>
    </location>
</feature>
<proteinExistence type="predicted"/>
<sequence length="111" mass="12711">MEDLKKRIRVDRDNNQHKRVRSVGYNDRNTDKNLFNGKSLDKAPSTTSAPPTIYRNDKRGQNNQGQNSRAPGSQYRAVLHKVIRSNFLVTDVVEAPRRVSHGYGCMLWVLS</sequence>
<keyword evidence="3" id="KW-1185">Reference proteome</keyword>
<accession>A0ABS8W2I9</accession>